<proteinExistence type="predicted"/>
<evidence type="ECO:0000256" key="1">
    <source>
        <dbReference type="SAM" id="MobiDB-lite"/>
    </source>
</evidence>
<keyword evidence="4" id="KW-1185">Reference proteome</keyword>
<dbReference type="SUPFAM" id="SSF46785">
    <property type="entry name" value="Winged helix' DNA-binding domain"/>
    <property type="match status" value="1"/>
</dbReference>
<feature type="domain" description="HTH marR-type" evidence="2">
    <location>
        <begin position="22"/>
        <end position="182"/>
    </location>
</feature>
<evidence type="ECO:0000313" key="4">
    <source>
        <dbReference type="Proteomes" id="UP001430990"/>
    </source>
</evidence>
<name>A0ABY3QWY1_9BRAD</name>
<protein>
    <submittedName>
        <fullName evidence="3">MarR family winged helix-turn-helix transcriptional regulator</fullName>
    </submittedName>
</protein>
<reference evidence="3" key="1">
    <citation type="submission" date="2021-11" db="EMBL/GenBank/DDBJ databases">
        <title>Australian commercial rhizobial inoculants.</title>
        <authorList>
            <person name="Kohlmeier M.G."/>
            <person name="O'Hara G.W."/>
            <person name="Colombi E."/>
            <person name="Ramsay J.P."/>
            <person name="Terpolilli J."/>
        </authorList>
    </citation>
    <scope>NUCLEOTIDE SEQUENCE</scope>
    <source>
        <strain evidence="3">CC829</strain>
    </source>
</reference>
<evidence type="ECO:0000259" key="2">
    <source>
        <dbReference type="PROSITE" id="PS50995"/>
    </source>
</evidence>
<dbReference type="RefSeq" id="WP_187387740.1">
    <property type="nucleotide sequence ID" value="NZ_CP088100.1"/>
</dbReference>
<organism evidence="3 4">
    <name type="scientific">Bradyrhizobium barranii</name>
    <dbReference type="NCBI Taxonomy" id="2992140"/>
    <lineage>
        <taxon>Bacteria</taxon>
        <taxon>Pseudomonadati</taxon>
        <taxon>Pseudomonadota</taxon>
        <taxon>Alphaproteobacteria</taxon>
        <taxon>Hyphomicrobiales</taxon>
        <taxon>Nitrobacteraceae</taxon>
        <taxon>Bradyrhizobium</taxon>
    </lineage>
</organism>
<dbReference type="InterPro" id="IPR036390">
    <property type="entry name" value="WH_DNA-bd_sf"/>
</dbReference>
<dbReference type="PROSITE" id="PS50995">
    <property type="entry name" value="HTH_MARR_2"/>
    <property type="match status" value="1"/>
</dbReference>
<dbReference type="InterPro" id="IPR036388">
    <property type="entry name" value="WH-like_DNA-bd_sf"/>
</dbReference>
<accession>A0ABY3QWY1</accession>
<sequence length="212" mass="23376">MTKSRERVSKAKPGAAVTRPRAPKLPPTISRAALMVDGTDMLVRRITHQHFVLSSLLETVRSGFASLVGLSTFQYVLMQAVGRLTDKQQWTVRSTAREMHVTDAYASVEIADLVEQGYLAKVVNPDDRRVSFLELTDKGVSSLSAIAPIQQIVNDALYGHLDSNSALTYSNELSVLISRAESAISVLNDVAADQREAALRQPTKRRRRTTAR</sequence>
<gene>
    <name evidence="3" type="ORF">BjapCC829_16945</name>
</gene>
<evidence type="ECO:0000313" key="3">
    <source>
        <dbReference type="EMBL" id="UFW90116.1"/>
    </source>
</evidence>
<dbReference type="EMBL" id="CP088100">
    <property type="protein sequence ID" value="UFW90116.1"/>
    <property type="molecule type" value="Genomic_DNA"/>
</dbReference>
<feature type="region of interest" description="Disordered" evidence="1">
    <location>
        <begin position="1"/>
        <end position="23"/>
    </location>
</feature>
<dbReference type="Gene3D" id="1.10.10.10">
    <property type="entry name" value="Winged helix-like DNA-binding domain superfamily/Winged helix DNA-binding domain"/>
    <property type="match status" value="1"/>
</dbReference>
<dbReference type="InterPro" id="IPR000835">
    <property type="entry name" value="HTH_MarR-typ"/>
</dbReference>
<dbReference type="Proteomes" id="UP001430990">
    <property type="component" value="Chromosome"/>
</dbReference>